<dbReference type="PROSITE" id="PS51198">
    <property type="entry name" value="UVRD_HELICASE_ATP_BIND"/>
    <property type="match status" value="1"/>
</dbReference>
<dbReference type="RefSeq" id="WP_212692333.1">
    <property type="nucleotide sequence ID" value="NZ_CP058561.1"/>
</dbReference>
<evidence type="ECO:0000256" key="16">
    <source>
        <dbReference type="RuleBase" id="RU003991"/>
    </source>
</evidence>
<dbReference type="GO" id="GO:0005524">
    <property type="term" value="F:ATP binding"/>
    <property type="evidence" value="ECO:0007669"/>
    <property type="project" value="UniProtKB-UniRule"/>
</dbReference>
<dbReference type="Gene3D" id="1.10.10.160">
    <property type="match status" value="1"/>
</dbReference>
<dbReference type="PANTHER" id="PTHR11070:SF45">
    <property type="entry name" value="DNA 3'-5' HELICASE"/>
    <property type="match status" value="1"/>
</dbReference>
<dbReference type="Pfam" id="PF13588">
    <property type="entry name" value="HSDR_N_2"/>
    <property type="match status" value="1"/>
</dbReference>
<dbReference type="GO" id="GO:0000725">
    <property type="term" value="P:recombinational repair"/>
    <property type="evidence" value="ECO:0007669"/>
    <property type="project" value="TreeGrafter"/>
</dbReference>
<dbReference type="GO" id="GO:0043138">
    <property type="term" value="F:3'-5' DNA helicase activity"/>
    <property type="evidence" value="ECO:0007669"/>
    <property type="project" value="UniProtKB-EC"/>
</dbReference>
<dbReference type="InterPro" id="IPR036286">
    <property type="entry name" value="LexA/Signal_pep-like_sf"/>
</dbReference>
<keyword evidence="6 15" id="KW-0347">Helicase</keyword>
<organism evidence="18 19">
    <name type="scientific">Vallitalea guaymasensis</name>
    <dbReference type="NCBI Taxonomy" id="1185412"/>
    <lineage>
        <taxon>Bacteria</taxon>
        <taxon>Bacillati</taxon>
        <taxon>Bacillota</taxon>
        <taxon>Clostridia</taxon>
        <taxon>Lachnospirales</taxon>
        <taxon>Vallitaleaceae</taxon>
        <taxon>Vallitalea</taxon>
    </lineage>
</organism>
<dbReference type="EMBL" id="CP058561">
    <property type="protein sequence ID" value="QUH28063.1"/>
    <property type="molecule type" value="Genomic_DNA"/>
</dbReference>
<dbReference type="InterPro" id="IPR027417">
    <property type="entry name" value="P-loop_NTPase"/>
</dbReference>
<evidence type="ECO:0000256" key="8">
    <source>
        <dbReference type="ARBA" id="ARBA00022840"/>
    </source>
</evidence>
<accession>A0A8J8M8B2</accession>
<dbReference type="InterPro" id="IPR006197">
    <property type="entry name" value="Peptidase_S24_LexA"/>
</dbReference>
<dbReference type="Pfam" id="PF13361">
    <property type="entry name" value="UvrD_C"/>
    <property type="match status" value="2"/>
</dbReference>
<evidence type="ECO:0000256" key="4">
    <source>
        <dbReference type="ARBA" id="ARBA00022763"/>
    </source>
</evidence>
<dbReference type="AlphaFoldDB" id="A0A8J8M8B2"/>
<evidence type="ECO:0000256" key="15">
    <source>
        <dbReference type="PROSITE-ProRule" id="PRU00560"/>
    </source>
</evidence>
<dbReference type="KEGG" id="vgu:HYG85_03690"/>
<protein>
    <recommendedName>
        <fullName evidence="13">DNA 3'-5' helicase</fullName>
        <ecNumber evidence="13">5.6.2.4</ecNumber>
    </recommendedName>
</protein>
<gene>
    <name evidence="18" type="ORF">HYG85_03690</name>
</gene>
<sequence>MQLNIDQKRIIETKPNGHMLIKGVAGSGKTTVAVNKIPHLIKHYCSNEDKVLVITYAKTLINYIRYIYEDMDDEITTIELLDNKTSSKVKISTVDSIIYKLFNEYQKFVNKRYHIIGDTDRYRIINKAISTIEKRYSNQNIVTTDNARFLLEEFDWIKSCKYLNIETYQSIDRKGRTNNNETDGPQRILKNSINRRAIYELMIEYEKLMEKEGLTDFKTMAIRVLKGLKCNKIKCEKYPHILIDESQDLTRVQLEILYELYNHRKIYSSIVFVADTAQSIYPHSWLSYNSFKSIGFDMSGRARILSKNYRTTTEIARAAYSLIENDENVTSNINYVKPSVIDRHGKYPLYRHFSSEVKELDYISNEINNKLYKKFNLKDVAIIARKKAQLYNAKNFLISRGIDAEIIDKKNPNFDNDSVKLITMHSIKGLEFNVVIIIGLNKDNIPIKVQGELQNNKDVESVERKLLYVGMTRAKEVLYLTSSYLPSKFIAEINPAYLLLEEDQEFKRVRHIGIENYRYTEKIADKYSNEEIVRQWVINELNEKLDYPYEMIDMEYKVKTFSRTGYVDIVVFNYNQGKKEPYIFCEIKRPNEDINNAILQLKSYLETNENVKYGLACNGKDILIIKRDKGKFQYMDRLPKFSGNIGQIVSEYKYIDIRKGKKYKLLKNVEDNEVINLYDYDSDIAYDIEKYDKLNIYGKVIAGNFQLAVQENLGYISLPSNLLYDSNNCFLLEVTGDSMINAGINKGDYVIVHKQNYAENLDIIVGVVGNEATLKKYTTMGNKVLLMPENKKYEPIIVEEIELHINGKVIGILKRD</sequence>
<keyword evidence="10" id="KW-0413">Isomerase</keyword>
<evidence type="ECO:0000256" key="3">
    <source>
        <dbReference type="ARBA" id="ARBA00022741"/>
    </source>
</evidence>
<dbReference type="Pfam" id="PF00580">
    <property type="entry name" value="UvrD-helicase"/>
    <property type="match status" value="1"/>
</dbReference>
<comment type="similarity">
    <text evidence="1 16">Belongs to the peptidase S24 family.</text>
</comment>
<evidence type="ECO:0000256" key="9">
    <source>
        <dbReference type="ARBA" id="ARBA00023204"/>
    </source>
</evidence>
<evidence type="ECO:0000256" key="13">
    <source>
        <dbReference type="ARBA" id="ARBA00034808"/>
    </source>
</evidence>
<dbReference type="GO" id="GO:0033202">
    <property type="term" value="C:DNA helicase complex"/>
    <property type="evidence" value="ECO:0007669"/>
    <property type="project" value="TreeGrafter"/>
</dbReference>
<keyword evidence="9" id="KW-0234">DNA repair</keyword>
<evidence type="ECO:0000256" key="11">
    <source>
        <dbReference type="ARBA" id="ARBA00023236"/>
    </source>
</evidence>
<dbReference type="SUPFAM" id="SSF52540">
    <property type="entry name" value="P-loop containing nucleoside triphosphate hydrolases"/>
    <property type="match status" value="1"/>
</dbReference>
<dbReference type="GO" id="GO:0005829">
    <property type="term" value="C:cytosol"/>
    <property type="evidence" value="ECO:0007669"/>
    <property type="project" value="TreeGrafter"/>
</dbReference>
<evidence type="ECO:0000256" key="5">
    <source>
        <dbReference type="ARBA" id="ARBA00022801"/>
    </source>
</evidence>
<evidence type="ECO:0000256" key="10">
    <source>
        <dbReference type="ARBA" id="ARBA00023235"/>
    </source>
</evidence>
<feature type="domain" description="UvrD-like helicase ATP-binding" evidence="17">
    <location>
        <begin position="2"/>
        <end position="312"/>
    </location>
</feature>
<feature type="binding site" evidence="15">
    <location>
        <begin position="23"/>
        <end position="30"/>
    </location>
    <ligand>
        <name>ATP</name>
        <dbReference type="ChEBI" id="CHEBI:30616"/>
    </ligand>
</feature>
<evidence type="ECO:0000256" key="12">
    <source>
        <dbReference type="ARBA" id="ARBA00034617"/>
    </source>
</evidence>
<comment type="similarity">
    <text evidence="2">Belongs to the helicase family. UvrD subfamily.</text>
</comment>
<dbReference type="GO" id="GO:0016787">
    <property type="term" value="F:hydrolase activity"/>
    <property type="evidence" value="ECO:0007669"/>
    <property type="project" value="UniProtKB-UniRule"/>
</dbReference>
<dbReference type="GO" id="GO:0006355">
    <property type="term" value="P:regulation of DNA-templated transcription"/>
    <property type="evidence" value="ECO:0007669"/>
    <property type="project" value="InterPro"/>
</dbReference>
<keyword evidence="3 15" id="KW-0547">Nucleotide-binding</keyword>
<evidence type="ECO:0000313" key="19">
    <source>
        <dbReference type="Proteomes" id="UP000677305"/>
    </source>
</evidence>
<dbReference type="InterPro" id="IPR014017">
    <property type="entry name" value="DNA_helicase_UvrD-like_C"/>
</dbReference>
<dbReference type="EC" id="5.6.2.4" evidence="13"/>
<keyword evidence="7 16" id="KW-0068">Autocatalytic cleavage</keyword>
<dbReference type="GO" id="GO:0003677">
    <property type="term" value="F:DNA binding"/>
    <property type="evidence" value="ECO:0007669"/>
    <property type="project" value="UniProtKB-KW"/>
</dbReference>
<dbReference type="Gene3D" id="2.10.109.10">
    <property type="entry name" value="Umud Fragment, subunit A"/>
    <property type="match status" value="1"/>
</dbReference>
<dbReference type="PANTHER" id="PTHR11070">
    <property type="entry name" value="UVRD / RECB / PCRA DNA HELICASE FAMILY MEMBER"/>
    <property type="match status" value="1"/>
</dbReference>
<evidence type="ECO:0000256" key="14">
    <source>
        <dbReference type="ARBA" id="ARBA00048988"/>
    </source>
</evidence>
<dbReference type="Gene3D" id="3.40.50.300">
    <property type="entry name" value="P-loop containing nucleotide triphosphate hydrolases"/>
    <property type="match status" value="2"/>
</dbReference>
<dbReference type="InterPro" id="IPR014016">
    <property type="entry name" value="UvrD-like_ATP-bd"/>
</dbReference>
<keyword evidence="8 15" id="KW-0067">ATP-binding</keyword>
<dbReference type="InterPro" id="IPR000212">
    <property type="entry name" value="DNA_helicase_UvrD/REP"/>
</dbReference>
<dbReference type="Proteomes" id="UP000677305">
    <property type="component" value="Chromosome"/>
</dbReference>
<name>A0A8J8M8B2_9FIRM</name>
<evidence type="ECO:0000256" key="7">
    <source>
        <dbReference type="ARBA" id="ARBA00022813"/>
    </source>
</evidence>
<proteinExistence type="inferred from homology"/>
<dbReference type="InterPro" id="IPR013986">
    <property type="entry name" value="DExx_box_DNA_helicase_dom_sf"/>
</dbReference>
<dbReference type="CDD" id="cd06529">
    <property type="entry name" value="S24_LexA-like"/>
    <property type="match status" value="1"/>
</dbReference>
<dbReference type="Pfam" id="PF00717">
    <property type="entry name" value="Peptidase_S24"/>
    <property type="match status" value="1"/>
</dbReference>
<comment type="catalytic activity">
    <reaction evidence="14">
        <text>ATP + H2O = ADP + phosphate + H(+)</text>
        <dbReference type="Rhea" id="RHEA:13065"/>
        <dbReference type="ChEBI" id="CHEBI:15377"/>
        <dbReference type="ChEBI" id="CHEBI:15378"/>
        <dbReference type="ChEBI" id="CHEBI:30616"/>
        <dbReference type="ChEBI" id="CHEBI:43474"/>
        <dbReference type="ChEBI" id="CHEBI:456216"/>
        <dbReference type="EC" id="5.6.2.4"/>
    </reaction>
</comment>
<evidence type="ECO:0000256" key="1">
    <source>
        <dbReference type="ARBA" id="ARBA00007484"/>
    </source>
</evidence>
<keyword evidence="4" id="KW-0227">DNA damage</keyword>
<evidence type="ECO:0000313" key="18">
    <source>
        <dbReference type="EMBL" id="QUH28063.1"/>
    </source>
</evidence>
<keyword evidence="19" id="KW-1185">Reference proteome</keyword>
<dbReference type="PRINTS" id="PR00726">
    <property type="entry name" value="LEXASERPTASE"/>
</dbReference>
<reference evidence="18 19" key="1">
    <citation type="submission" date="2020-07" db="EMBL/GenBank/DDBJ databases">
        <title>Vallitalea guaymasensis genome.</title>
        <authorList>
            <person name="Postec A."/>
        </authorList>
    </citation>
    <scope>NUCLEOTIDE SEQUENCE [LARGE SCALE GENOMIC DNA]</scope>
    <source>
        <strain evidence="18 19">Ra1766G1</strain>
    </source>
</reference>
<evidence type="ECO:0000256" key="2">
    <source>
        <dbReference type="ARBA" id="ARBA00009922"/>
    </source>
</evidence>
<dbReference type="InterPro" id="IPR039418">
    <property type="entry name" value="LexA-like"/>
</dbReference>
<dbReference type="InterPro" id="IPR029464">
    <property type="entry name" value="HSDR_N"/>
</dbReference>
<comment type="catalytic activity">
    <reaction evidence="12">
        <text>Couples ATP hydrolysis with the unwinding of duplex DNA by translocating in the 3'-5' direction.</text>
        <dbReference type="EC" id="5.6.2.4"/>
    </reaction>
</comment>
<dbReference type="SUPFAM" id="SSF51306">
    <property type="entry name" value="LexA/Signal peptidase"/>
    <property type="match status" value="1"/>
</dbReference>
<keyword evidence="5 15" id="KW-0378">Hydrolase</keyword>
<evidence type="ECO:0000256" key="6">
    <source>
        <dbReference type="ARBA" id="ARBA00022806"/>
    </source>
</evidence>
<keyword evidence="11" id="KW-0742">SOS response</keyword>
<dbReference type="GO" id="GO:0009432">
    <property type="term" value="P:SOS response"/>
    <property type="evidence" value="ECO:0007669"/>
    <property type="project" value="UniProtKB-KW"/>
</dbReference>
<dbReference type="InterPro" id="IPR015927">
    <property type="entry name" value="Peptidase_S24_S26A/B/C"/>
</dbReference>
<evidence type="ECO:0000259" key="17">
    <source>
        <dbReference type="PROSITE" id="PS51198"/>
    </source>
</evidence>